<dbReference type="EMBL" id="MU825889">
    <property type="protein sequence ID" value="KAJ7384287.1"/>
    <property type="molecule type" value="Genomic_DNA"/>
</dbReference>
<sequence>MRTQILLLMSGRDFHEASDPIPDARMTTSHYKSISFSRTNAHRKKILDLECYCPKKSLGCQWCGKLAQLQPHDAECSFSEVKCLYVHLGCTVVVLRHQLASTSKTIVCTKL</sequence>
<reference evidence="1" key="1">
    <citation type="submission" date="2023-01" db="EMBL/GenBank/DDBJ databases">
        <title>Genome assembly of the deep-sea coral Lophelia pertusa.</title>
        <authorList>
            <person name="Herrera S."/>
            <person name="Cordes E."/>
        </authorList>
    </citation>
    <scope>NUCLEOTIDE SEQUENCE</scope>
    <source>
        <strain evidence="1">USNM1676648</strain>
        <tissue evidence="1">Polyp</tissue>
    </source>
</reference>
<dbReference type="AlphaFoldDB" id="A0A9W9ZMF6"/>
<evidence type="ECO:0000313" key="2">
    <source>
        <dbReference type="Proteomes" id="UP001163046"/>
    </source>
</evidence>
<dbReference type="InterPro" id="IPR013083">
    <property type="entry name" value="Znf_RING/FYVE/PHD"/>
</dbReference>
<proteinExistence type="predicted"/>
<comment type="caution">
    <text evidence="1">The sequence shown here is derived from an EMBL/GenBank/DDBJ whole genome shotgun (WGS) entry which is preliminary data.</text>
</comment>
<dbReference type="SUPFAM" id="SSF49599">
    <property type="entry name" value="TRAF domain-like"/>
    <property type="match status" value="1"/>
</dbReference>
<evidence type="ECO:0000313" key="1">
    <source>
        <dbReference type="EMBL" id="KAJ7384287.1"/>
    </source>
</evidence>
<protein>
    <submittedName>
        <fullName evidence="1">Uncharacterized protein</fullName>
    </submittedName>
</protein>
<dbReference type="Proteomes" id="UP001163046">
    <property type="component" value="Unassembled WGS sequence"/>
</dbReference>
<keyword evidence="2" id="KW-1185">Reference proteome</keyword>
<gene>
    <name evidence="1" type="ORF">OS493_022922</name>
</gene>
<accession>A0A9W9ZMF6</accession>
<dbReference type="Gene3D" id="3.30.40.10">
    <property type="entry name" value="Zinc/RING finger domain, C3HC4 (zinc finger)"/>
    <property type="match status" value="1"/>
</dbReference>
<name>A0A9W9ZMF6_9CNID</name>
<organism evidence="1 2">
    <name type="scientific">Desmophyllum pertusum</name>
    <dbReference type="NCBI Taxonomy" id="174260"/>
    <lineage>
        <taxon>Eukaryota</taxon>
        <taxon>Metazoa</taxon>
        <taxon>Cnidaria</taxon>
        <taxon>Anthozoa</taxon>
        <taxon>Hexacorallia</taxon>
        <taxon>Scleractinia</taxon>
        <taxon>Caryophylliina</taxon>
        <taxon>Caryophylliidae</taxon>
        <taxon>Desmophyllum</taxon>
    </lineage>
</organism>